<dbReference type="GO" id="GO:0003677">
    <property type="term" value="F:DNA binding"/>
    <property type="evidence" value="ECO:0007669"/>
    <property type="project" value="UniProtKB-KW"/>
</dbReference>
<feature type="region of interest" description="Disordered" evidence="4">
    <location>
        <begin position="1"/>
        <end position="37"/>
    </location>
</feature>
<feature type="compositionally biased region" description="Basic and acidic residues" evidence="4">
    <location>
        <begin position="7"/>
        <end position="18"/>
    </location>
</feature>
<gene>
    <name evidence="6" type="ORF">C8E83_0109</name>
</gene>
<dbReference type="SUPFAM" id="SSF46785">
    <property type="entry name" value="Winged helix' DNA-binding domain"/>
    <property type="match status" value="1"/>
</dbReference>
<dbReference type="SUPFAM" id="SSF64288">
    <property type="entry name" value="Chorismate lyase-like"/>
    <property type="match status" value="1"/>
</dbReference>
<dbReference type="InterPro" id="IPR011663">
    <property type="entry name" value="UTRA"/>
</dbReference>
<dbReference type="AlphaFoldDB" id="A0A495IAJ5"/>
<dbReference type="InterPro" id="IPR036388">
    <property type="entry name" value="WH-like_DNA-bd_sf"/>
</dbReference>
<dbReference type="PANTHER" id="PTHR44846">
    <property type="entry name" value="MANNOSYL-D-GLYCERATE TRANSPORT/METABOLISM SYSTEM REPRESSOR MNGR-RELATED"/>
    <property type="match status" value="1"/>
</dbReference>
<dbReference type="RefSeq" id="WP_121367945.1">
    <property type="nucleotide sequence ID" value="NZ_RBKS01000001.1"/>
</dbReference>
<dbReference type="OrthoDB" id="4379967at2"/>
<dbReference type="SMART" id="SM00345">
    <property type="entry name" value="HTH_GNTR"/>
    <property type="match status" value="1"/>
</dbReference>
<accession>A0A495IAJ5</accession>
<proteinExistence type="predicted"/>
<keyword evidence="1" id="KW-0805">Transcription regulation</keyword>
<name>A0A495IAJ5_9MICO</name>
<dbReference type="InterPro" id="IPR000524">
    <property type="entry name" value="Tscrpt_reg_HTH_GntR"/>
</dbReference>
<dbReference type="Pfam" id="PF07702">
    <property type="entry name" value="UTRA"/>
    <property type="match status" value="1"/>
</dbReference>
<evidence type="ECO:0000313" key="7">
    <source>
        <dbReference type="Proteomes" id="UP000280008"/>
    </source>
</evidence>
<dbReference type="EMBL" id="RBKS01000001">
    <property type="protein sequence ID" value="RKR73027.1"/>
    <property type="molecule type" value="Genomic_DNA"/>
</dbReference>
<dbReference type="InterPro" id="IPR050679">
    <property type="entry name" value="Bact_HTH_transcr_reg"/>
</dbReference>
<dbReference type="Pfam" id="PF00392">
    <property type="entry name" value="GntR"/>
    <property type="match status" value="1"/>
</dbReference>
<dbReference type="InterPro" id="IPR028978">
    <property type="entry name" value="Chorismate_lyase_/UTRA_dom_sf"/>
</dbReference>
<dbReference type="Gene3D" id="3.40.1410.10">
    <property type="entry name" value="Chorismate lyase-like"/>
    <property type="match status" value="1"/>
</dbReference>
<evidence type="ECO:0000259" key="5">
    <source>
        <dbReference type="PROSITE" id="PS50949"/>
    </source>
</evidence>
<keyword evidence="7" id="KW-1185">Reference proteome</keyword>
<dbReference type="Proteomes" id="UP000280008">
    <property type="component" value="Unassembled WGS sequence"/>
</dbReference>
<dbReference type="PROSITE" id="PS50949">
    <property type="entry name" value="HTH_GNTR"/>
    <property type="match status" value="1"/>
</dbReference>
<keyword evidence="2" id="KW-0238">DNA-binding</keyword>
<evidence type="ECO:0000256" key="4">
    <source>
        <dbReference type="SAM" id="MobiDB-lite"/>
    </source>
</evidence>
<evidence type="ECO:0000256" key="3">
    <source>
        <dbReference type="ARBA" id="ARBA00023163"/>
    </source>
</evidence>
<dbReference type="GO" id="GO:0003700">
    <property type="term" value="F:DNA-binding transcription factor activity"/>
    <property type="evidence" value="ECO:0007669"/>
    <property type="project" value="InterPro"/>
</dbReference>
<protein>
    <submittedName>
        <fullName evidence="6">GntR family transcriptional regulator</fullName>
    </submittedName>
</protein>
<dbReference type="PANTHER" id="PTHR44846:SF1">
    <property type="entry name" value="MANNOSYL-D-GLYCERATE TRANSPORT_METABOLISM SYSTEM REPRESSOR MNGR-RELATED"/>
    <property type="match status" value="1"/>
</dbReference>
<keyword evidence="3" id="KW-0804">Transcription</keyword>
<reference evidence="6 7" key="1">
    <citation type="submission" date="2018-10" db="EMBL/GenBank/DDBJ databases">
        <title>Sequencing the genomes of 1000 actinobacteria strains.</title>
        <authorList>
            <person name="Klenk H.-P."/>
        </authorList>
    </citation>
    <scope>NUCLEOTIDE SEQUENCE [LARGE SCALE GENOMIC DNA]</scope>
    <source>
        <strain evidence="6 7">DSM 17894</strain>
    </source>
</reference>
<organism evidence="6 7">
    <name type="scientific">Frondihabitans australicus</name>
    <dbReference type="NCBI Taxonomy" id="386892"/>
    <lineage>
        <taxon>Bacteria</taxon>
        <taxon>Bacillati</taxon>
        <taxon>Actinomycetota</taxon>
        <taxon>Actinomycetes</taxon>
        <taxon>Micrococcales</taxon>
        <taxon>Microbacteriaceae</taxon>
        <taxon>Frondihabitans</taxon>
    </lineage>
</organism>
<sequence>MTIAPQDHPRFASHRGVDEQPVTTEHPRAKGGTARGRQISARRVRDLITASIRAGLIDADDPLAEEDLMVVFDTSRGSVRAALTQLSEIGFVERKRRVGTTVNRIGISMPLTDIQAVHDEVFIDIIEDRVVTSFPLVRERLQIDEPEVRMVENTFTADDEVIGLRSAYYSRRFSQDPRVVPTTSPMSETIRVFFGADPGQVTVSMGSDAADAHTARVLGVAEGHPLIVREMTYYSSDGQPLQTVFDRFRGDRVRLEAVTSVV</sequence>
<evidence type="ECO:0000313" key="6">
    <source>
        <dbReference type="EMBL" id="RKR73027.1"/>
    </source>
</evidence>
<dbReference type="SMART" id="SM00866">
    <property type="entry name" value="UTRA"/>
    <property type="match status" value="1"/>
</dbReference>
<evidence type="ECO:0000256" key="1">
    <source>
        <dbReference type="ARBA" id="ARBA00023015"/>
    </source>
</evidence>
<feature type="domain" description="HTH gntR-type" evidence="5">
    <location>
        <begin position="38"/>
        <end position="105"/>
    </location>
</feature>
<dbReference type="InterPro" id="IPR036390">
    <property type="entry name" value="WH_DNA-bd_sf"/>
</dbReference>
<dbReference type="Gene3D" id="1.10.10.10">
    <property type="entry name" value="Winged helix-like DNA-binding domain superfamily/Winged helix DNA-binding domain"/>
    <property type="match status" value="1"/>
</dbReference>
<dbReference type="GO" id="GO:0045892">
    <property type="term" value="P:negative regulation of DNA-templated transcription"/>
    <property type="evidence" value="ECO:0007669"/>
    <property type="project" value="TreeGrafter"/>
</dbReference>
<evidence type="ECO:0000256" key="2">
    <source>
        <dbReference type="ARBA" id="ARBA00023125"/>
    </source>
</evidence>
<comment type="caution">
    <text evidence="6">The sequence shown here is derived from an EMBL/GenBank/DDBJ whole genome shotgun (WGS) entry which is preliminary data.</text>
</comment>